<keyword evidence="2" id="KW-1185">Reference proteome</keyword>
<dbReference type="OrthoDB" id="2447398at2"/>
<comment type="caution">
    <text evidence="1">The sequence shown here is derived from an EMBL/GenBank/DDBJ whole genome shotgun (WGS) entry which is preliminary data.</text>
</comment>
<dbReference type="EMBL" id="VLKZ01000003">
    <property type="protein sequence ID" value="TWI57982.1"/>
    <property type="molecule type" value="Genomic_DNA"/>
</dbReference>
<organism evidence="1 2">
    <name type="scientific">Halalkalibacter nanhaiisediminis</name>
    <dbReference type="NCBI Taxonomy" id="688079"/>
    <lineage>
        <taxon>Bacteria</taxon>
        <taxon>Bacillati</taxon>
        <taxon>Bacillota</taxon>
        <taxon>Bacilli</taxon>
        <taxon>Bacillales</taxon>
        <taxon>Bacillaceae</taxon>
        <taxon>Halalkalibacter</taxon>
    </lineage>
</organism>
<protein>
    <submittedName>
        <fullName evidence="1">Uncharacterized protein</fullName>
    </submittedName>
</protein>
<dbReference type="Proteomes" id="UP000315711">
    <property type="component" value="Unassembled WGS sequence"/>
</dbReference>
<sequence length="248" mass="29024">MKKEVLTKKTLLSWLILHRVSVGNTTQDISIKIPKYISLYTCSSTTRAKLSTLYKSLTYKEYLMPSYHHAQKPFTITLNGKEYLKMQCEEWLKTVQAHLLCINKGIEACHFTTYDRLKSSLTELDYPFVGQYLEYKNVVPFFILQELNNSDELMKTVPNIRSQLLKHYGWVCSMPTLTRIVGELVAKGLILVSNEQNELSKKFQLNKGQEALFSSYQDLALHELEIGKKKLEEMFSYFTRYQKREEDF</sequence>
<gene>
    <name evidence="1" type="ORF">IQ10_01313</name>
</gene>
<dbReference type="RefSeq" id="WP_144449658.1">
    <property type="nucleotide sequence ID" value="NZ_VLKZ01000003.1"/>
</dbReference>
<accession>A0A562QMK2</accession>
<name>A0A562QMK2_9BACI</name>
<evidence type="ECO:0000313" key="1">
    <source>
        <dbReference type="EMBL" id="TWI57982.1"/>
    </source>
</evidence>
<proteinExistence type="predicted"/>
<dbReference type="AlphaFoldDB" id="A0A562QMK2"/>
<evidence type="ECO:0000313" key="2">
    <source>
        <dbReference type="Proteomes" id="UP000315711"/>
    </source>
</evidence>
<reference evidence="1 2" key="1">
    <citation type="journal article" date="2015" name="Stand. Genomic Sci.">
        <title>Genomic Encyclopedia of Bacterial and Archaeal Type Strains, Phase III: the genomes of soil and plant-associated and newly described type strains.</title>
        <authorList>
            <person name="Whitman W.B."/>
            <person name="Woyke T."/>
            <person name="Klenk H.P."/>
            <person name="Zhou Y."/>
            <person name="Lilburn T.G."/>
            <person name="Beck B.J."/>
            <person name="De Vos P."/>
            <person name="Vandamme P."/>
            <person name="Eisen J.A."/>
            <person name="Garrity G."/>
            <person name="Hugenholtz P."/>
            <person name="Kyrpides N.C."/>
        </authorList>
    </citation>
    <scope>NUCLEOTIDE SEQUENCE [LARGE SCALE GENOMIC DNA]</scope>
    <source>
        <strain evidence="1 2">CGMCC 1.10116</strain>
    </source>
</reference>